<dbReference type="AlphaFoldDB" id="A0AAN7X5V8"/>
<dbReference type="Proteomes" id="UP001346869">
    <property type="component" value="Unassembled WGS sequence"/>
</dbReference>
<dbReference type="EMBL" id="JAUZQC010000018">
    <property type="protein sequence ID" value="KAK5854850.1"/>
    <property type="molecule type" value="Genomic_DNA"/>
</dbReference>
<evidence type="ECO:0000313" key="2">
    <source>
        <dbReference type="Proteomes" id="UP001346869"/>
    </source>
</evidence>
<reference evidence="1 2" key="2">
    <citation type="journal article" date="2023" name="Mol. Biol. Evol.">
        <title>Genomics of Secondarily Temperate Adaptation in the Only Non-Antarctic Icefish.</title>
        <authorList>
            <person name="Rivera-Colon A.G."/>
            <person name="Rayamajhi N."/>
            <person name="Minhas B.F."/>
            <person name="Madrigal G."/>
            <person name="Bilyk K.T."/>
            <person name="Yoon V."/>
            <person name="Hune M."/>
            <person name="Gregory S."/>
            <person name="Cheng C.H.C."/>
            <person name="Catchen J.M."/>
        </authorList>
    </citation>
    <scope>NUCLEOTIDE SEQUENCE [LARGE SCALE GENOMIC DNA]</scope>
    <source>
        <strain evidence="1">JMC-PN-2008</strain>
    </source>
</reference>
<protein>
    <submittedName>
        <fullName evidence="1">Uncharacterized protein</fullName>
    </submittedName>
</protein>
<gene>
    <name evidence="1" type="ORF">PBY51_005005</name>
</gene>
<reference evidence="1 2" key="1">
    <citation type="journal article" date="2023" name="Genes (Basel)">
        <title>Chromosome-Level Genome Assembly and Circadian Gene Repertoire of the Patagonia Blennie Eleginops maclovinus-The Closest Ancestral Proxy of Antarctic Cryonotothenioids.</title>
        <authorList>
            <person name="Cheng C.C."/>
            <person name="Rivera-Colon A.G."/>
            <person name="Minhas B.F."/>
            <person name="Wilson L."/>
            <person name="Rayamajhi N."/>
            <person name="Vargas-Chacoff L."/>
            <person name="Catchen J.M."/>
        </authorList>
    </citation>
    <scope>NUCLEOTIDE SEQUENCE [LARGE SCALE GENOMIC DNA]</scope>
    <source>
        <strain evidence="1">JMC-PN-2008</strain>
    </source>
</reference>
<keyword evidence="2" id="KW-1185">Reference proteome</keyword>
<sequence length="80" mass="8605">MLLLTTGRAGGIVNTWEAAVNDLSSLSSPNISCTTVVSSVSDTHHCIHHQKINATELLRSPSATNCCRRDGFFTSLQICD</sequence>
<accession>A0AAN7X5V8</accession>
<proteinExistence type="predicted"/>
<organism evidence="1 2">
    <name type="scientific">Eleginops maclovinus</name>
    <name type="common">Patagonian blennie</name>
    <name type="synonym">Eleginus maclovinus</name>
    <dbReference type="NCBI Taxonomy" id="56733"/>
    <lineage>
        <taxon>Eukaryota</taxon>
        <taxon>Metazoa</taxon>
        <taxon>Chordata</taxon>
        <taxon>Craniata</taxon>
        <taxon>Vertebrata</taxon>
        <taxon>Euteleostomi</taxon>
        <taxon>Actinopterygii</taxon>
        <taxon>Neopterygii</taxon>
        <taxon>Teleostei</taxon>
        <taxon>Neoteleostei</taxon>
        <taxon>Acanthomorphata</taxon>
        <taxon>Eupercaria</taxon>
        <taxon>Perciformes</taxon>
        <taxon>Notothenioidei</taxon>
        <taxon>Eleginopidae</taxon>
        <taxon>Eleginops</taxon>
    </lineage>
</organism>
<evidence type="ECO:0000313" key="1">
    <source>
        <dbReference type="EMBL" id="KAK5854850.1"/>
    </source>
</evidence>
<name>A0AAN7X5V8_ELEMC</name>
<comment type="caution">
    <text evidence="1">The sequence shown here is derived from an EMBL/GenBank/DDBJ whole genome shotgun (WGS) entry which is preliminary data.</text>
</comment>